<dbReference type="PROSITE" id="PS50883">
    <property type="entry name" value="EAL"/>
    <property type="match status" value="1"/>
</dbReference>
<gene>
    <name evidence="3" type="ORF">SAMN05661086_01540</name>
</gene>
<evidence type="ECO:0000259" key="2">
    <source>
        <dbReference type="PROSITE" id="PS50887"/>
    </source>
</evidence>
<proteinExistence type="predicted"/>
<dbReference type="InterPro" id="IPR000160">
    <property type="entry name" value="GGDEF_dom"/>
</dbReference>
<dbReference type="InterPro" id="IPR043128">
    <property type="entry name" value="Rev_trsase/Diguanyl_cyclase"/>
</dbReference>
<dbReference type="STRING" id="37658.SAMN05661086_01540"/>
<dbReference type="Proteomes" id="UP000199659">
    <property type="component" value="Unassembled WGS sequence"/>
</dbReference>
<dbReference type="Gene3D" id="3.20.20.450">
    <property type="entry name" value="EAL domain"/>
    <property type="match status" value="1"/>
</dbReference>
<dbReference type="InterPro" id="IPR001633">
    <property type="entry name" value="EAL_dom"/>
</dbReference>
<dbReference type="Pfam" id="PF00563">
    <property type="entry name" value="EAL"/>
    <property type="match status" value="1"/>
</dbReference>
<protein>
    <submittedName>
        <fullName evidence="3">Diguanylate cyclase (GGDEF) domain-containing protein</fullName>
    </submittedName>
</protein>
<dbReference type="NCBIfam" id="TIGR00254">
    <property type="entry name" value="GGDEF"/>
    <property type="match status" value="1"/>
</dbReference>
<dbReference type="CDD" id="cd01949">
    <property type="entry name" value="GGDEF"/>
    <property type="match status" value="1"/>
</dbReference>
<feature type="domain" description="GGDEF" evidence="2">
    <location>
        <begin position="133"/>
        <end position="265"/>
    </location>
</feature>
<dbReference type="PANTHER" id="PTHR44757">
    <property type="entry name" value="DIGUANYLATE CYCLASE DGCP"/>
    <property type="match status" value="1"/>
</dbReference>
<dbReference type="RefSeq" id="WP_092560107.1">
    <property type="nucleotide sequence ID" value="NZ_FOYZ01000005.1"/>
</dbReference>
<dbReference type="EMBL" id="FOYZ01000005">
    <property type="protein sequence ID" value="SFR76431.1"/>
    <property type="molecule type" value="Genomic_DNA"/>
</dbReference>
<dbReference type="Gene3D" id="3.30.70.270">
    <property type="match status" value="1"/>
</dbReference>
<evidence type="ECO:0000259" key="1">
    <source>
        <dbReference type="PROSITE" id="PS50883"/>
    </source>
</evidence>
<dbReference type="SMART" id="SM00267">
    <property type="entry name" value="GGDEF"/>
    <property type="match status" value="1"/>
</dbReference>
<dbReference type="PROSITE" id="PS50887">
    <property type="entry name" value="GGDEF"/>
    <property type="match status" value="1"/>
</dbReference>
<dbReference type="InterPro" id="IPR035919">
    <property type="entry name" value="EAL_sf"/>
</dbReference>
<dbReference type="PANTHER" id="PTHR44757:SF2">
    <property type="entry name" value="BIOFILM ARCHITECTURE MAINTENANCE PROTEIN MBAA"/>
    <property type="match status" value="1"/>
</dbReference>
<dbReference type="OrthoDB" id="9805474at2"/>
<accession>A0A1I6JBX2</accession>
<dbReference type="CDD" id="cd01948">
    <property type="entry name" value="EAL"/>
    <property type="match status" value="1"/>
</dbReference>
<dbReference type="SUPFAM" id="SSF141868">
    <property type="entry name" value="EAL domain-like"/>
    <property type="match status" value="1"/>
</dbReference>
<evidence type="ECO:0000313" key="3">
    <source>
        <dbReference type="EMBL" id="SFR76431.1"/>
    </source>
</evidence>
<sequence>MDYFICFFEYNFMEDRITFSISEKIPLLSGKVIHNCTFSMGSYVVKEDLEVFLDFLHFKKEVSCEFRLKQVDGTVCWCKARGVVFSGNRFVGNLYEWNQDEWVSAKYDPLTGLLTMQKFKEYAGRIVNEYPNRRFLILYFDIDNFKCINDLYGYHEGDIILREVAQYLSESNAKMQISARESADHFITMVLLQNGTNLKERVQEFALGFTEQQKRRNSHCNIRLTIGACIIDESQRDIVSAIDNANYARKQVKSNSIYRFEMFDDEMDQRVKNERLILSTKEQALREQEFLIYLQPKIELIPNKIVGAEALVRWRRPDGSMLQPGAFIPLFEENGFVLLLDFYVYQEVCKLIRGWLDEGRTVVPVSVNVSRLHLYQRNFVEEIRKLINEYQIAPKYIEFELTESILLDNTELAVSVMKELQSIGFHVSIDDFGAGYSSLNLLKDMKADVLKLDKGFFREGEMKRQEKIIVSNIINMAKQLDMRVLSEGVETKAQLEFLKEVYCDMAQGYFFAKPMPVQQFEEMIMGSKYET</sequence>
<dbReference type="Pfam" id="PF00990">
    <property type="entry name" value="GGDEF"/>
    <property type="match status" value="1"/>
</dbReference>
<reference evidence="3 4" key="1">
    <citation type="submission" date="2016-10" db="EMBL/GenBank/DDBJ databases">
        <authorList>
            <person name="de Groot N.N."/>
        </authorList>
    </citation>
    <scope>NUCLEOTIDE SEQUENCE [LARGE SCALE GENOMIC DNA]</scope>
    <source>
        <strain evidence="3 4">743A</strain>
    </source>
</reference>
<organism evidence="3 4">
    <name type="scientific">Anaeromicropila populeti</name>
    <dbReference type="NCBI Taxonomy" id="37658"/>
    <lineage>
        <taxon>Bacteria</taxon>
        <taxon>Bacillati</taxon>
        <taxon>Bacillota</taxon>
        <taxon>Clostridia</taxon>
        <taxon>Lachnospirales</taxon>
        <taxon>Lachnospiraceae</taxon>
        <taxon>Anaeromicropila</taxon>
    </lineage>
</organism>
<evidence type="ECO:0000313" key="4">
    <source>
        <dbReference type="Proteomes" id="UP000199659"/>
    </source>
</evidence>
<dbReference type="SMART" id="SM00052">
    <property type="entry name" value="EAL"/>
    <property type="match status" value="1"/>
</dbReference>
<dbReference type="AlphaFoldDB" id="A0A1I6JBX2"/>
<keyword evidence="4" id="KW-1185">Reference proteome</keyword>
<dbReference type="InterPro" id="IPR029787">
    <property type="entry name" value="Nucleotide_cyclase"/>
</dbReference>
<name>A0A1I6JBX2_9FIRM</name>
<feature type="domain" description="EAL" evidence="1">
    <location>
        <begin position="274"/>
        <end position="528"/>
    </location>
</feature>
<dbReference type="InterPro" id="IPR052155">
    <property type="entry name" value="Biofilm_reg_signaling"/>
</dbReference>
<dbReference type="SUPFAM" id="SSF55073">
    <property type="entry name" value="Nucleotide cyclase"/>
    <property type="match status" value="1"/>
</dbReference>